<sequence>MLQTMLQSRALAVALILLLSTSLSEVGAKAISKRHVRRDWLIIPDSIAIYMYESVNQVSPKAGQFLAEAVQTPVILEIRNFLIKETSKISVLAEQLMEKLTALVFTTSSGKEFHRLTALCEETLDD</sequence>
<dbReference type="GO" id="GO:0034361">
    <property type="term" value="C:very-low-density lipoprotein particle"/>
    <property type="evidence" value="ECO:0007669"/>
    <property type="project" value="UniProtKB-KW"/>
</dbReference>
<dbReference type="GO" id="GO:0006629">
    <property type="term" value="P:lipid metabolic process"/>
    <property type="evidence" value="ECO:0007669"/>
    <property type="project" value="InterPro"/>
</dbReference>
<feature type="chain" id="PRO_5034976594" description="Apovitellenin-1" evidence="7">
    <location>
        <begin position="29"/>
        <end position="126"/>
    </location>
</feature>
<evidence type="ECO:0000256" key="6">
    <source>
        <dbReference type="ARBA" id="ARBA00030261"/>
    </source>
</evidence>
<evidence type="ECO:0000256" key="1">
    <source>
        <dbReference type="ARBA" id="ARBA00003325"/>
    </source>
</evidence>
<dbReference type="GO" id="GO:0042627">
    <property type="term" value="C:chylomicron"/>
    <property type="evidence" value="ECO:0007669"/>
    <property type="project" value="InterPro"/>
</dbReference>
<comment type="similarity">
    <text evidence="2">Belongs to the apovitellenin family.</text>
</comment>
<evidence type="ECO:0000256" key="3">
    <source>
        <dbReference type="ARBA" id="ARBA00018120"/>
    </source>
</evidence>
<dbReference type="GO" id="GO:0004857">
    <property type="term" value="F:enzyme inhibitor activity"/>
    <property type="evidence" value="ECO:0007669"/>
    <property type="project" value="InterPro"/>
</dbReference>
<evidence type="ECO:0000256" key="7">
    <source>
        <dbReference type="SAM" id="SignalP"/>
    </source>
</evidence>
<dbReference type="InterPro" id="IPR008404">
    <property type="entry name" value="Apo-VLDL-II"/>
</dbReference>
<reference evidence="8" key="2">
    <citation type="submission" date="2025-09" db="UniProtKB">
        <authorList>
            <consortium name="Ensembl"/>
        </authorList>
    </citation>
    <scope>IDENTIFICATION</scope>
</reference>
<dbReference type="GO" id="GO:0045735">
    <property type="term" value="F:nutrient reservoir activity"/>
    <property type="evidence" value="ECO:0007669"/>
    <property type="project" value="UniProtKB-KW"/>
</dbReference>
<reference evidence="8" key="1">
    <citation type="submission" date="2025-08" db="UniProtKB">
        <authorList>
            <consortium name="Ensembl"/>
        </authorList>
    </citation>
    <scope>IDENTIFICATION</scope>
</reference>
<keyword evidence="9" id="KW-1185">Reference proteome</keyword>
<evidence type="ECO:0000256" key="2">
    <source>
        <dbReference type="ARBA" id="ARBA00007385"/>
    </source>
</evidence>
<name>A0A8C3SNU4_CHESE</name>
<proteinExistence type="inferred from homology"/>
<accession>A0A8C3SNU4</accession>
<keyword evidence="5" id="KW-0850">VLDL</keyword>
<dbReference type="Proteomes" id="UP000694403">
    <property type="component" value="Unplaced"/>
</dbReference>
<evidence type="ECO:0000313" key="8">
    <source>
        <dbReference type="Ensembl" id="ENSCSRP00000016415.1"/>
    </source>
</evidence>
<protein>
    <recommendedName>
        <fullName evidence="3">Apovitellenin-1</fullName>
    </recommendedName>
    <alternativeName>
        <fullName evidence="6">Apovitellenin I</fullName>
    </alternativeName>
</protein>
<dbReference type="AlphaFoldDB" id="A0A8C3SNU4"/>
<keyword evidence="4" id="KW-0758">Storage protein</keyword>
<organism evidence="8 9">
    <name type="scientific">Chelydra serpentina</name>
    <name type="common">Snapping turtle</name>
    <name type="synonym">Testudo serpentina</name>
    <dbReference type="NCBI Taxonomy" id="8475"/>
    <lineage>
        <taxon>Eukaryota</taxon>
        <taxon>Metazoa</taxon>
        <taxon>Chordata</taxon>
        <taxon>Craniata</taxon>
        <taxon>Vertebrata</taxon>
        <taxon>Euteleostomi</taxon>
        <taxon>Archelosauria</taxon>
        <taxon>Testudinata</taxon>
        <taxon>Testudines</taxon>
        <taxon>Cryptodira</taxon>
        <taxon>Durocryptodira</taxon>
        <taxon>Americhelydia</taxon>
        <taxon>Chelydroidea</taxon>
        <taxon>Chelydridae</taxon>
        <taxon>Chelydra</taxon>
    </lineage>
</organism>
<evidence type="ECO:0000256" key="5">
    <source>
        <dbReference type="ARBA" id="ARBA00023313"/>
    </source>
</evidence>
<keyword evidence="7" id="KW-0732">Signal</keyword>
<evidence type="ECO:0000256" key="4">
    <source>
        <dbReference type="ARBA" id="ARBA00022761"/>
    </source>
</evidence>
<comment type="function">
    <text evidence="1">Protein component of the very low density lipoprotein (VLDL) of egg-laying females. Potent lipoprotein lipase inhibitor, preventing the loss of triglycerides from VLDL on their way from the liver to the growing oocytes.</text>
</comment>
<feature type="signal peptide" evidence="7">
    <location>
        <begin position="1"/>
        <end position="28"/>
    </location>
</feature>
<dbReference type="Ensembl" id="ENSCSRT00000017151.1">
    <property type="protein sequence ID" value="ENSCSRP00000016415.1"/>
    <property type="gene ID" value="ENSCSRG00000012586.1"/>
</dbReference>
<dbReference type="Pfam" id="PF05418">
    <property type="entry name" value="Apo-VLDL-II"/>
    <property type="match status" value="1"/>
</dbReference>
<evidence type="ECO:0000313" key="9">
    <source>
        <dbReference type="Proteomes" id="UP000694403"/>
    </source>
</evidence>